<sequence>MRVLGIPSVADNDANVGALGEFVSRGSKHRSLAYVTVSTGIGAGLIINGEIYRGHGELAGELGHIVIDPSGPEDELGNRGTLERYCSGYWLRKDYGKSAEELLADDAFLLEYSGRLAAGLSIVVRLINPEILVLGGGITKAGSRLESALLNKLQNLLDQTQTKLEFSTLGNSNVLIGARELAKNELRG</sequence>
<dbReference type="PROSITE" id="PS01125">
    <property type="entry name" value="ROK"/>
    <property type="match status" value="1"/>
</dbReference>
<name>A0A6J6D0N0_9ZZZZ</name>
<dbReference type="InterPro" id="IPR000600">
    <property type="entry name" value="ROK"/>
</dbReference>
<dbReference type="EMBL" id="CAEZTB010000084">
    <property type="protein sequence ID" value="CAB4557491.1"/>
    <property type="molecule type" value="Genomic_DNA"/>
</dbReference>
<reference evidence="1" key="1">
    <citation type="submission" date="2020-05" db="EMBL/GenBank/DDBJ databases">
        <authorList>
            <person name="Chiriac C."/>
            <person name="Salcher M."/>
            <person name="Ghai R."/>
            <person name="Kavagutti S V."/>
        </authorList>
    </citation>
    <scope>NUCLEOTIDE SEQUENCE</scope>
</reference>
<accession>A0A6J6D0N0</accession>
<dbReference type="PANTHER" id="PTHR18964">
    <property type="entry name" value="ROK (REPRESSOR, ORF, KINASE) FAMILY"/>
    <property type="match status" value="1"/>
</dbReference>
<organism evidence="1">
    <name type="scientific">freshwater metagenome</name>
    <dbReference type="NCBI Taxonomy" id="449393"/>
    <lineage>
        <taxon>unclassified sequences</taxon>
        <taxon>metagenomes</taxon>
        <taxon>ecological metagenomes</taxon>
    </lineage>
</organism>
<gene>
    <name evidence="1" type="ORF">UFOPK1581_00560</name>
</gene>
<dbReference type="InterPro" id="IPR043129">
    <property type="entry name" value="ATPase_NBD"/>
</dbReference>
<proteinExistence type="predicted"/>
<dbReference type="Pfam" id="PF00480">
    <property type="entry name" value="ROK"/>
    <property type="match status" value="1"/>
</dbReference>
<dbReference type="InterPro" id="IPR049874">
    <property type="entry name" value="ROK_cs"/>
</dbReference>
<dbReference type="SUPFAM" id="SSF53067">
    <property type="entry name" value="Actin-like ATPase domain"/>
    <property type="match status" value="1"/>
</dbReference>
<dbReference type="AlphaFoldDB" id="A0A6J6D0N0"/>
<dbReference type="PANTHER" id="PTHR18964:SF149">
    <property type="entry name" value="BIFUNCTIONAL UDP-N-ACETYLGLUCOSAMINE 2-EPIMERASE_N-ACETYLMANNOSAMINE KINASE"/>
    <property type="match status" value="1"/>
</dbReference>
<evidence type="ECO:0000313" key="1">
    <source>
        <dbReference type="EMBL" id="CAB4557491.1"/>
    </source>
</evidence>
<protein>
    <submittedName>
        <fullName evidence="1">Unannotated protein</fullName>
    </submittedName>
</protein>
<dbReference type="Gene3D" id="3.30.420.40">
    <property type="match status" value="1"/>
</dbReference>